<keyword evidence="2" id="KW-1133">Transmembrane helix</keyword>
<feature type="compositionally biased region" description="Polar residues" evidence="1">
    <location>
        <begin position="468"/>
        <end position="480"/>
    </location>
</feature>
<feature type="transmembrane region" description="Helical" evidence="2">
    <location>
        <begin position="362"/>
        <end position="386"/>
    </location>
</feature>
<accession>A0AAV9ZZT0</accession>
<protein>
    <submittedName>
        <fullName evidence="3">Uncharacterized protein</fullName>
    </submittedName>
</protein>
<evidence type="ECO:0000256" key="1">
    <source>
        <dbReference type="SAM" id="MobiDB-lite"/>
    </source>
</evidence>
<keyword evidence="4" id="KW-1185">Reference proteome</keyword>
<keyword evidence="2" id="KW-0812">Transmembrane</keyword>
<dbReference type="AlphaFoldDB" id="A0AAV9ZZT0"/>
<evidence type="ECO:0000313" key="3">
    <source>
        <dbReference type="EMBL" id="KAK6996176.1"/>
    </source>
</evidence>
<sequence length="503" mass="55616">MQPPRSLASLLCLVVVFEAMLLLPRVYLVFPTLAPASLTLGTPSRRLFAQMYFSETFKGKKPIIDFMGILLRMRRTLLARWGSAEGFPIASGSPWGWALSRLSSGGILRRNPPPKETPLSLILQRTLRGPLPNEATAEVGNRSSTSAQFSQQVPATVASIQKVSRFFHGNNPRRYRDRAKKWQRNEPSVTVTVAPIQGRTSGWMEWKCDGHGHDDPRRVAAVCASHGHDGTKLRKTAKKINYLPRSSPTLATVTVTVPSVASPPAVSECHGGLGVASIQNGTVAEKGRVGWTRKGSACKLQAWADRGGGVDMEVKNKRLRSSTSADPQTLFSRSLVPRCELRLRELASGASVEDKEVEVNSFVVALFSLLLKVHFPTFYVIILLYFPHLRRVLYQQLLALYHHFSCPTRPSLFSRAWLLRASLLFQGPRSTLRTGNWVPFPSPSDSQPNADPWASARLSESAAERPISTRTNHNSESTPTLRLPIPPPPILLSPFPFPPSSFH</sequence>
<dbReference type="Proteomes" id="UP001362999">
    <property type="component" value="Unassembled WGS sequence"/>
</dbReference>
<evidence type="ECO:0000256" key="2">
    <source>
        <dbReference type="SAM" id="Phobius"/>
    </source>
</evidence>
<reference evidence="3 4" key="1">
    <citation type="journal article" date="2024" name="J Genomics">
        <title>Draft genome sequencing and assembly of Favolaschia claudopus CIRM-BRFM 2984 isolated from oak limbs.</title>
        <authorList>
            <person name="Navarro D."/>
            <person name="Drula E."/>
            <person name="Chaduli D."/>
            <person name="Cazenave R."/>
            <person name="Ahrendt S."/>
            <person name="Wang J."/>
            <person name="Lipzen A."/>
            <person name="Daum C."/>
            <person name="Barry K."/>
            <person name="Grigoriev I.V."/>
            <person name="Favel A."/>
            <person name="Rosso M.N."/>
            <person name="Martin F."/>
        </authorList>
    </citation>
    <scope>NUCLEOTIDE SEQUENCE [LARGE SCALE GENOMIC DNA]</scope>
    <source>
        <strain evidence="3 4">CIRM-BRFM 2984</strain>
    </source>
</reference>
<evidence type="ECO:0000313" key="4">
    <source>
        <dbReference type="Proteomes" id="UP001362999"/>
    </source>
</evidence>
<keyword evidence="2" id="KW-0472">Membrane</keyword>
<name>A0AAV9ZZT0_9AGAR</name>
<gene>
    <name evidence="3" type="ORF">R3P38DRAFT_3629305</name>
</gene>
<dbReference type="EMBL" id="JAWWNJ010000099">
    <property type="protein sequence ID" value="KAK6996176.1"/>
    <property type="molecule type" value="Genomic_DNA"/>
</dbReference>
<comment type="caution">
    <text evidence="3">The sequence shown here is derived from an EMBL/GenBank/DDBJ whole genome shotgun (WGS) entry which is preliminary data.</text>
</comment>
<feature type="compositionally biased region" description="Low complexity" evidence="1">
    <location>
        <begin position="454"/>
        <end position="465"/>
    </location>
</feature>
<feature type="region of interest" description="Disordered" evidence="1">
    <location>
        <begin position="436"/>
        <end position="488"/>
    </location>
</feature>
<proteinExistence type="predicted"/>
<organism evidence="3 4">
    <name type="scientific">Favolaschia claudopus</name>
    <dbReference type="NCBI Taxonomy" id="2862362"/>
    <lineage>
        <taxon>Eukaryota</taxon>
        <taxon>Fungi</taxon>
        <taxon>Dikarya</taxon>
        <taxon>Basidiomycota</taxon>
        <taxon>Agaricomycotina</taxon>
        <taxon>Agaricomycetes</taxon>
        <taxon>Agaricomycetidae</taxon>
        <taxon>Agaricales</taxon>
        <taxon>Marasmiineae</taxon>
        <taxon>Mycenaceae</taxon>
        <taxon>Favolaschia</taxon>
    </lineage>
</organism>